<sequence>MPSFEVTVRDFPDLKDRTRILLQCKPPEGASCLRCGDLAGISWQAACGHSFCNDCKDVLTKSHVLTCPVHFSQTPKASLKRTDRGIQETKDSTAGCAWEGCCTSGTLQFILKHCEHCPKKPRLRRNYSWQCSQEEVEDNLHNGLVKIVKPLSPTSTKFDVTHPLEFTVGFHGSSP</sequence>
<proteinExistence type="evidence at transcript level"/>
<evidence type="ECO:0000313" key="1">
    <source>
        <dbReference type="EMBL" id="JAA71801.1"/>
    </source>
</evidence>
<dbReference type="SUPFAM" id="SSF57850">
    <property type="entry name" value="RING/U-box"/>
    <property type="match status" value="1"/>
</dbReference>
<dbReference type="EMBL" id="GADI01002007">
    <property type="protein sequence ID" value="JAA71801.1"/>
    <property type="molecule type" value="mRNA"/>
</dbReference>
<reference evidence="1" key="1">
    <citation type="submission" date="2012-12" db="EMBL/GenBank/DDBJ databases">
        <title>Identification and characterization of a phenylalanine ammonia-lyase gene family in Isatis indigotica Fort.</title>
        <authorList>
            <person name="Liu Q."/>
            <person name="Chen J."/>
            <person name="Zhou X."/>
            <person name="Di P."/>
            <person name="Xiao Y."/>
            <person name="Xuan H."/>
            <person name="Zhang L."/>
            <person name="Chen W."/>
        </authorList>
    </citation>
    <scope>NUCLEOTIDE SEQUENCE</scope>
    <source>
        <tissue evidence="1">Salivary gland</tissue>
    </source>
</reference>
<accession>A0A0K8RL38</accession>
<dbReference type="AlphaFoldDB" id="A0A0K8RL38"/>
<organism evidence="1">
    <name type="scientific">Ixodes ricinus</name>
    <name type="common">Common tick</name>
    <name type="synonym">Acarus ricinus</name>
    <dbReference type="NCBI Taxonomy" id="34613"/>
    <lineage>
        <taxon>Eukaryota</taxon>
        <taxon>Metazoa</taxon>
        <taxon>Ecdysozoa</taxon>
        <taxon>Arthropoda</taxon>
        <taxon>Chelicerata</taxon>
        <taxon>Arachnida</taxon>
        <taxon>Acari</taxon>
        <taxon>Parasitiformes</taxon>
        <taxon>Ixodida</taxon>
        <taxon>Ixodoidea</taxon>
        <taxon>Ixodidae</taxon>
        <taxon>Ixodinae</taxon>
        <taxon>Ixodes</taxon>
    </lineage>
</organism>
<protein>
    <submittedName>
        <fullName evidence="1">Putative ring finger</fullName>
    </submittedName>
</protein>
<name>A0A0K8RL38_IXORI</name>
<dbReference type="Gene3D" id="3.30.40.10">
    <property type="entry name" value="Zinc/RING finger domain, C3HC4 (zinc finger)"/>
    <property type="match status" value="1"/>
</dbReference>
<dbReference type="InterPro" id="IPR013083">
    <property type="entry name" value="Znf_RING/FYVE/PHD"/>
</dbReference>